<dbReference type="SUPFAM" id="SSF52540">
    <property type="entry name" value="P-loop containing nucleoside triphosphate hydrolases"/>
    <property type="match status" value="1"/>
</dbReference>
<dbReference type="Gene3D" id="1.10.8.60">
    <property type="match status" value="1"/>
</dbReference>
<keyword evidence="8" id="KW-0539">Nucleus</keyword>
<evidence type="ECO:0000256" key="2">
    <source>
        <dbReference type="ARBA" id="ARBA00004496"/>
    </source>
</evidence>
<evidence type="ECO:0000256" key="4">
    <source>
        <dbReference type="ARBA" id="ARBA00022490"/>
    </source>
</evidence>
<dbReference type="PROSITE" id="PS00674">
    <property type="entry name" value="AAA"/>
    <property type="match status" value="1"/>
</dbReference>
<dbReference type="GO" id="GO:0000502">
    <property type="term" value="C:proteasome complex"/>
    <property type="evidence" value="ECO:0007669"/>
    <property type="project" value="UniProtKB-KW"/>
</dbReference>
<dbReference type="Proteomes" id="UP001055712">
    <property type="component" value="Unassembled WGS sequence"/>
</dbReference>
<dbReference type="EMBL" id="SIDB01000009">
    <property type="protein sequence ID" value="KAI3428736.1"/>
    <property type="molecule type" value="Genomic_DNA"/>
</dbReference>
<dbReference type="OrthoDB" id="9443236at2759"/>
<feature type="domain" description="AAA+ ATPase" evidence="11">
    <location>
        <begin position="208"/>
        <end position="347"/>
    </location>
</feature>
<evidence type="ECO:0000256" key="6">
    <source>
        <dbReference type="ARBA" id="ARBA00022840"/>
    </source>
</evidence>
<protein>
    <recommendedName>
        <fullName evidence="11">AAA+ ATPase domain-containing protein</fullName>
    </recommendedName>
</protein>
<dbReference type="Pfam" id="PF16450">
    <property type="entry name" value="Prot_ATP_ID_OB_C"/>
    <property type="match status" value="1"/>
</dbReference>
<keyword evidence="13" id="KW-1185">Reference proteome</keyword>
<comment type="subcellular location">
    <subcellularLocation>
        <location evidence="2">Cytoplasm</location>
    </subcellularLocation>
    <subcellularLocation>
        <location evidence="1">Nucleus</location>
    </subcellularLocation>
</comment>
<dbReference type="Pfam" id="PF00004">
    <property type="entry name" value="AAA"/>
    <property type="match status" value="1"/>
</dbReference>
<dbReference type="InterPro" id="IPR027417">
    <property type="entry name" value="P-loop_NTPase"/>
</dbReference>
<dbReference type="FunFam" id="3.40.50.300:FF:000037">
    <property type="entry name" value="26S protease regulatory subunit 6A"/>
    <property type="match status" value="1"/>
</dbReference>
<name>A0A9D4TLJ7_CHLVU</name>
<evidence type="ECO:0000313" key="12">
    <source>
        <dbReference type="EMBL" id="KAI3428736.1"/>
    </source>
</evidence>
<comment type="similarity">
    <text evidence="3 9">Belongs to the AAA ATPase family.</text>
</comment>
<dbReference type="Gene3D" id="3.40.50.300">
    <property type="entry name" value="P-loop containing nucleotide triphosphate hydrolases"/>
    <property type="match status" value="1"/>
</dbReference>
<evidence type="ECO:0000256" key="1">
    <source>
        <dbReference type="ARBA" id="ARBA00004123"/>
    </source>
</evidence>
<dbReference type="FunFam" id="2.40.50.140:FF:000076">
    <property type="entry name" value="26S protease regulatory subunit 6A"/>
    <property type="match status" value="1"/>
</dbReference>
<dbReference type="AlphaFoldDB" id="A0A9D4TLJ7"/>
<dbReference type="GO" id="GO:0005524">
    <property type="term" value="F:ATP binding"/>
    <property type="evidence" value="ECO:0007669"/>
    <property type="project" value="UniProtKB-KW"/>
</dbReference>
<dbReference type="InterPro" id="IPR003960">
    <property type="entry name" value="ATPase_AAA_CS"/>
</dbReference>
<dbReference type="GO" id="GO:0016887">
    <property type="term" value="F:ATP hydrolysis activity"/>
    <property type="evidence" value="ECO:0007669"/>
    <property type="project" value="InterPro"/>
</dbReference>
<dbReference type="GO" id="GO:0005737">
    <property type="term" value="C:cytoplasm"/>
    <property type="evidence" value="ECO:0007669"/>
    <property type="project" value="UniProtKB-SubCell"/>
</dbReference>
<evidence type="ECO:0000313" key="13">
    <source>
        <dbReference type="Proteomes" id="UP001055712"/>
    </source>
</evidence>
<dbReference type="GO" id="GO:0010498">
    <property type="term" value="P:proteasomal protein catabolic process"/>
    <property type="evidence" value="ECO:0007669"/>
    <property type="project" value="UniProtKB-ARBA"/>
</dbReference>
<organism evidence="12 13">
    <name type="scientific">Chlorella vulgaris</name>
    <name type="common">Green alga</name>
    <dbReference type="NCBI Taxonomy" id="3077"/>
    <lineage>
        <taxon>Eukaryota</taxon>
        <taxon>Viridiplantae</taxon>
        <taxon>Chlorophyta</taxon>
        <taxon>core chlorophytes</taxon>
        <taxon>Trebouxiophyceae</taxon>
        <taxon>Chlorellales</taxon>
        <taxon>Chlorellaceae</taxon>
        <taxon>Chlorella clade</taxon>
        <taxon>Chlorella</taxon>
    </lineage>
</organism>
<evidence type="ECO:0000256" key="7">
    <source>
        <dbReference type="ARBA" id="ARBA00022942"/>
    </source>
</evidence>
<feature type="coiled-coil region" evidence="10">
    <location>
        <begin position="26"/>
        <end position="53"/>
    </location>
</feature>
<evidence type="ECO:0000256" key="3">
    <source>
        <dbReference type="ARBA" id="ARBA00006914"/>
    </source>
</evidence>
<keyword evidence="7" id="KW-0647">Proteasome</keyword>
<dbReference type="Gene3D" id="2.40.50.140">
    <property type="entry name" value="Nucleic acid-binding proteins"/>
    <property type="match status" value="1"/>
</dbReference>
<dbReference type="InterPro" id="IPR041569">
    <property type="entry name" value="AAA_lid_3"/>
</dbReference>
<dbReference type="InterPro" id="IPR012340">
    <property type="entry name" value="NA-bd_OB-fold"/>
</dbReference>
<proteinExistence type="inferred from homology"/>
<dbReference type="InterPro" id="IPR003959">
    <property type="entry name" value="ATPase_AAA_core"/>
</dbReference>
<dbReference type="InterPro" id="IPR032501">
    <property type="entry name" value="Prot_ATP_ID_OB_2nd"/>
</dbReference>
<keyword evidence="5 9" id="KW-0547">Nucleotide-binding</keyword>
<dbReference type="FunFam" id="1.10.8.60:FF:000009">
    <property type="entry name" value="26S protease regulatory subunit 6A"/>
    <property type="match status" value="1"/>
</dbReference>
<keyword evidence="4" id="KW-0963">Cytoplasm</keyword>
<evidence type="ECO:0000256" key="5">
    <source>
        <dbReference type="ARBA" id="ARBA00022741"/>
    </source>
</evidence>
<dbReference type="SMART" id="SM00382">
    <property type="entry name" value="AAA"/>
    <property type="match status" value="1"/>
</dbReference>
<dbReference type="Pfam" id="PF17862">
    <property type="entry name" value="AAA_lid_3"/>
    <property type="match status" value="1"/>
</dbReference>
<evidence type="ECO:0000259" key="11">
    <source>
        <dbReference type="SMART" id="SM00382"/>
    </source>
</evidence>
<dbReference type="InterPro" id="IPR050221">
    <property type="entry name" value="26S_Proteasome_ATPase"/>
</dbReference>
<dbReference type="InterPro" id="IPR003593">
    <property type="entry name" value="AAA+_ATPase"/>
</dbReference>
<evidence type="ECO:0000256" key="8">
    <source>
        <dbReference type="ARBA" id="ARBA00023242"/>
    </source>
</evidence>
<keyword evidence="6 9" id="KW-0067">ATP-binding</keyword>
<accession>A0A9D4TLJ7</accession>
<evidence type="ECO:0000256" key="9">
    <source>
        <dbReference type="RuleBase" id="RU003651"/>
    </source>
</evidence>
<gene>
    <name evidence="12" type="ORF">D9Q98_007559</name>
</gene>
<keyword evidence="10" id="KW-0175">Coiled coil</keyword>
<reference evidence="12" key="1">
    <citation type="journal article" date="2019" name="Plant J.">
        <title>Chlorella vulgaris genome assembly and annotation reveals the molecular basis for metabolic acclimation to high light conditions.</title>
        <authorList>
            <person name="Cecchin M."/>
            <person name="Marcolungo L."/>
            <person name="Rossato M."/>
            <person name="Girolomoni L."/>
            <person name="Cosentino E."/>
            <person name="Cuine S."/>
            <person name="Li-Beisson Y."/>
            <person name="Delledonne M."/>
            <person name="Ballottari M."/>
        </authorList>
    </citation>
    <scope>NUCLEOTIDE SEQUENCE</scope>
    <source>
        <strain evidence="12">211/11P</strain>
    </source>
</reference>
<sequence length="428" mass="47693">MAAMEAEIFGEEQKDELPEEFQTMSAEDIARRTRLLENEVRVLRDESNRLTHEKTGLAERVKENHEKIKLNNQLPYLVANIVEVLDVDPEEEEEEDGAGAYQDAGKKGKCIVLKTSTRQTVFLPVAGLVDPETLKPGDLVGVNKDSYLILDTLPAEYDSRVKAMEVDEKPTEDYTDIGGLDKQIQELREAIVLPITHRDRFVKLGIKPPKGVLLHGPPGTGKTLIARACAAQTNATFLKLAGTSLVQMFIGDGAKMVRDAFALAKEKQPCIIFIDEIDAIGTTRRDSELSGDREVQRTMLELLNQLDGFSSADEVKIIAATNRPDILDPALMRSGRLDRKIEFPHPNEEARAKILQIHSRKMTVSPDVNFEELARSTDDFNAAQLKAVCVEAGMLALRRDATQVNHEDFNEAITEVQAKKKATLNYYA</sequence>
<evidence type="ECO:0000256" key="10">
    <source>
        <dbReference type="SAM" id="Coils"/>
    </source>
</evidence>
<dbReference type="GO" id="GO:0005634">
    <property type="term" value="C:nucleus"/>
    <property type="evidence" value="ECO:0007669"/>
    <property type="project" value="UniProtKB-SubCell"/>
</dbReference>
<reference evidence="12" key="2">
    <citation type="submission" date="2020-11" db="EMBL/GenBank/DDBJ databases">
        <authorList>
            <person name="Cecchin M."/>
            <person name="Marcolungo L."/>
            <person name="Rossato M."/>
            <person name="Girolomoni L."/>
            <person name="Cosentino E."/>
            <person name="Cuine S."/>
            <person name="Li-Beisson Y."/>
            <person name="Delledonne M."/>
            <person name="Ballottari M."/>
        </authorList>
    </citation>
    <scope>NUCLEOTIDE SEQUENCE</scope>
    <source>
        <strain evidence="12">211/11P</strain>
        <tissue evidence="12">Whole cell</tissue>
    </source>
</reference>
<dbReference type="PANTHER" id="PTHR23073">
    <property type="entry name" value="26S PROTEASOME REGULATORY SUBUNIT"/>
    <property type="match status" value="1"/>
</dbReference>
<comment type="caution">
    <text evidence="12">The sequence shown here is derived from an EMBL/GenBank/DDBJ whole genome shotgun (WGS) entry which is preliminary data.</text>
</comment>